<evidence type="ECO:0000313" key="2">
    <source>
        <dbReference type="EMBL" id="ATL25796.1"/>
    </source>
</evidence>
<sequence length="115" mass="12040">MTKARIAGALASMTLVLGGALVLAPSAAAASGSSSTAVPASSTSQLQACWGQPERGSEGHHGNSGWCDSGRYRQAIRCETLGGYRYVHYGPWVWAPAKSTAWCNIGDRVVGTWLE</sequence>
<reference evidence="2 3" key="1">
    <citation type="submission" date="2017-08" db="EMBL/GenBank/DDBJ databases">
        <title>Complete Genome Sequence of Streptomyces formicae KY5, the formicamycin producer.</title>
        <authorList>
            <person name="Holmes N.A."/>
            <person name="Devine R."/>
            <person name="Qin Z."/>
            <person name="Seipke R.F."/>
            <person name="Wilkinson B."/>
            <person name="Hutchings M.I."/>
        </authorList>
    </citation>
    <scope>NUCLEOTIDE SEQUENCE [LARGE SCALE GENOMIC DNA]</scope>
    <source>
        <strain evidence="2 3">KY5</strain>
    </source>
</reference>
<dbReference type="AlphaFoldDB" id="A0A291Q2S8"/>
<dbReference type="KEGG" id="sfk:KY5_0778c"/>
<dbReference type="RefSeq" id="WP_098240855.1">
    <property type="nucleotide sequence ID" value="NZ_CP022685.1"/>
</dbReference>
<name>A0A291Q2S8_9ACTN</name>
<feature type="signal peptide" evidence="1">
    <location>
        <begin position="1"/>
        <end position="29"/>
    </location>
</feature>
<accession>A0A291Q2S8</accession>
<dbReference type="EMBL" id="CP022685">
    <property type="protein sequence ID" value="ATL25796.1"/>
    <property type="molecule type" value="Genomic_DNA"/>
</dbReference>
<evidence type="ECO:0000256" key="1">
    <source>
        <dbReference type="SAM" id="SignalP"/>
    </source>
</evidence>
<feature type="chain" id="PRO_5012064296" description="Secreted protein" evidence="1">
    <location>
        <begin position="30"/>
        <end position="115"/>
    </location>
</feature>
<dbReference type="Proteomes" id="UP000221011">
    <property type="component" value="Chromosome"/>
</dbReference>
<gene>
    <name evidence="2" type="ORF">KY5_0778c</name>
</gene>
<keyword evidence="3" id="KW-1185">Reference proteome</keyword>
<proteinExistence type="predicted"/>
<protein>
    <recommendedName>
        <fullName evidence="4">Secreted protein</fullName>
    </recommendedName>
</protein>
<keyword evidence="1" id="KW-0732">Signal</keyword>
<organism evidence="2 3">
    <name type="scientific">Streptomyces formicae</name>
    <dbReference type="NCBI Taxonomy" id="1616117"/>
    <lineage>
        <taxon>Bacteria</taxon>
        <taxon>Bacillati</taxon>
        <taxon>Actinomycetota</taxon>
        <taxon>Actinomycetes</taxon>
        <taxon>Kitasatosporales</taxon>
        <taxon>Streptomycetaceae</taxon>
        <taxon>Streptomyces</taxon>
    </lineage>
</organism>
<evidence type="ECO:0008006" key="4">
    <source>
        <dbReference type="Google" id="ProtNLM"/>
    </source>
</evidence>
<evidence type="ECO:0000313" key="3">
    <source>
        <dbReference type="Proteomes" id="UP000221011"/>
    </source>
</evidence>